<accession>A0A4V1LVZ6</accession>
<reference evidence="1 2" key="1">
    <citation type="submission" date="2017-10" db="EMBL/GenBank/DDBJ databases">
        <title>Genomics of the genus Arcobacter.</title>
        <authorList>
            <person name="Perez-Cataluna A."/>
            <person name="Figueras M.J."/>
        </authorList>
    </citation>
    <scope>NUCLEOTIDE SEQUENCE [LARGE SCALE GENOMIC DNA]</scope>
    <source>
        <strain evidence="1 2">F26</strain>
    </source>
</reference>
<dbReference type="GO" id="GO:0019867">
    <property type="term" value="C:outer membrane"/>
    <property type="evidence" value="ECO:0007669"/>
    <property type="project" value="InterPro"/>
</dbReference>
<dbReference type="Proteomes" id="UP000290870">
    <property type="component" value="Unassembled WGS sequence"/>
</dbReference>
<proteinExistence type="predicted"/>
<dbReference type="OrthoDB" id="5347351at2"/>
<dbReference type="PROSITE" id="PS51257">
    <property type="entry name" value="PROKAR_LIPOPROTEIN"/>
    <property type="match status" value="1"/>
</dbReference>
<dbReference type="GO" id="GO:0043165">
    <property type="term" value="P:Gram-negative-bacterium-type cell outer membrane assembly"/>
    <property type="evidence" value="ECO:0007669"/>
    <property type="project" value="InterPro"/>
</dbReference>
<dbReference type="Pfam" id="PF04390">
    <property type="entry name" value="LptE"/>
    <property type="match status" value="1"/>
</dbReference>
<dbReference type="AlphaFoldDB" id="A0A4V1LVZ6"/>
<comment type="caution">
    <text evidence="1">The sequence shown here is derived from an EMBL/GenBank/DDBJ whole genome shotgun (WGS) entry which is preliminary data.</text>
</comment>
<gene>
    <name evidence="1" type="ORF">CRU90_00775</name>
</gene>
<evidence type="ECO:0008006" key="3">
    <source>
        <dbReference type="Google" id="ProtNLM"/>
    </source>
</evidence>
<sequence>MHIYKSLPFLIFILIFTFLFSGCGYKPSSYYAKQEMQGNVFVKLQVSLEDPKNSVLVKDAVNKILIQKLDSRMVDDINNAEVVMNLAISSVRISALQYDKEGYNKLYKAVVVISVNYYRKDNGIKKSFTVDGEYDFSIDQGSVISETNRFDAITNASNKAIDEILSKIAVSSFK</sequence>
<evidence type="ECO:0000313" key="1">
    <source>
        <dbReference type="EMBL" id="RXJ85825.1"/>
    </source>
</evidence>
<evidence type="ECO:0000313" key="2">
    <source>
        <dbReference type="Proteomes" id="UP000290870"/>
    </source>
</evidence>
<dbReference type="EMBL" id="PDJZ01000001">
    <property type="protein sequence ID" value="RXJ85825.1"/>
    <property type="molecule type" value="Genomic_DNA"/>
</dbReference>
<dbReference type="RefSeq" id="WP_128985357.1">
    <property type="nucleotide sequence ID" value="NZ_PDJZ01000001.1"/>
</dbReference>
<name>A0A4V1LVZ6_9BACT</name>
<protein>
    <recommendedName>
        <fullName evidence="3">Lipooligosaccharide transport system, OM translocon component LptE</fullName>
    </recommendedName>
</protein>
<organism evidence="1 2">
    <name type="scientific">Arcobacter cloacae</name>
    <dbReference type="NCBI Taxonomy" id="1054034"/>
    <lineage>
        <taxon>Bacteria</taxon>
        <taxon>Pseudomonadati</taxon>
        <taxon>Campylobacterota</taxon>
        <taxon>Epsilonproteobacteria</taxon>
        <taxon>Campylobacterales</taxon>
        <taxon>Arcobacteraceae</taxon>
        <taxon>Arcobacter</taxon>
    </lineage>
</organism>
<dbReference type="InterPro" id="IPR007485">
    <property type="entry name" value="LPS_assembly_LptE"/>
</dbReference>